<dbReference type="PANTHER" id="PTHR43574">
    <property type="entry name" value="EPIMERASE-RELATED"/>
    <property type="match status" value="1"/>
</dbReference>
<dbReference type="InterPro" id="IPR001509">
    <property type="entry name" value="Epimerase_deHydtase"/>
</dbReference>
<dbReference type="Pfam" id="PF01370">
    <property type="entry name" value="Epimerase"/>
    <property type="match status" value="1"/>
</dbReference>
<comment type="caution">
    <text evidence="3">The sequence shown here is derived from an EMBL/GenBank/DDBJ whole genome shotgun (WGS) entry which is preliminary data.</text>
</comment>
<evidence type="ECO:0000256" key="1">
    <source>
        <dbReference type="ARBA" id="ARBA00023027"/>
    </source>
</evidence>
<reference evidence="3 4" key="1">
    <citation type="submission" date="2018-06" db="EMBL/GenBank/DDBJ databases">
        <title>Genomic Encyclopedia of Type Strains, Phase III (KMG-III): the genomes of soil and plant-associated and newly described type strains.</title>
        <authorList>
            <person name="Whitman W."/>
        </authorList>
    </citation>
    <scope>NUCLEOTIDE SEQUENCE [LARGE SCALE GENOMIC DNA]</scope>
    <source>
        <strain evidence="3 4">CGMCC 1.12504</strain>
    </source>
</reference>
<evidence type="ECO:0000313" key="4">
    <source>
        <dbReference type="Proteomes" id="UP000249518"/>
    </source>
</evidence>
<protein>
    <submittedName>
        <fullName evidence="3">Nucleoside-diphosphate-sugar epimerase</fullName>
    </submittedName>
</protein>
<accession>A0A328WV40</accession>
<feature type="domain" description="NAD-dependent epimerase/dehydratase" evidence="2">
    <location>
        <begin position="4"/>
        <end position="255"/>
    </location>
</feature>
<dbReference type="OrthoDB" id="9811743at2"/>
<dbReference type="Gene3D" id="3.90.25.10">
    <property type="entry name" value="UDP-galactose 4-epimerase, domain 1"/>
    <property type="match status" value="1"/>
</dbReference>
<dbReference type="EMBL" id="QLSV01000010">
    <property type="protein sequence ID" value="RAR47228.1"/>
    <property type="molecule type" value="Genomic_DNA"/>
</dbReference>
<dbReference type="Gene3D" id="3.40.50.720">
    <property type="entry name" value="NAD(P)-binding Rossmann-like Domain"/>
    <property type="match status" value="1"/>
</dbReference>
<gene>
    <name evidence="3" type="ORF">B0I10_11021</name>
</gene>
<evidence type="ECO:0000313" key="3">
    <source>
        <dbReference type="EMBL" id="RAR47228.1"/>
    </source>
</evidence>
<dbReference type="InterPro" id="IPR036291">
    <property type="entry name" value="NAD(P)-bd_dom_sf"/>
</dbReference>
<dbReference type="SUPFAM" id="SSF51735">
    <property type="entry name" value="NAD(P)-binding Rossmann-fold domains"/>
    <property type="match status" value="1"/>
</dbReference>
<name>A0A328WV40_9FLAO</name>
<proteinExistence type="predicted"/>
<sequence length="341" mass="38321">MKNALVLGGGGFIGGHLAKRLKEEGFYVKIVDIKPNHEFWSHDVICDDYLQGDLRDPRVVEQAFENKFSNNYHEVYQLAADMGGAGYIFTGENDANVMHNSALINLNVVHECVKNKVGRVFYSSSACMYPEHNQQDPNNPNCEESSAYPANPDSEYGWEKLFSERLFLAFNRNYKLSVRVGRFHNIFGEFGTWVGGKEKAPAAMCRKAAETDAGGTIEVWGDGHQTRSFLHVTECVEAVLRFMRQDSFMGPVNIGSEEMVTINQLALMAIQLSGKNIKINNIGGQEFVDKYGFSCPVGVKGRNSDNKLYKDKMGWEVSIPLLEGMKTTFTWINEQVKLQTK</sequence>
<evidence type="ECO:0000259" key="2">
    <source>
        <dbReference type="Pfam" id="PF01370"/>
    </source>
</evidence>
<organism evidence="3 4">
    <name type="scientific">Flavobacterium lacus</name>
    <dbReference type="NCBI Taxonomy" id="1353778"/>
    <lineage>
        <taxon>Bacteria</taxon>
        <taxon>Pseudomonadati</taxon>
        <taxon>Bacteroidota</taxon>
        <taxon>Flavobacteriia</taxon>
        <taxon>Flavobacteriales</taxon>
        <taxon>Flavobacteriaceae</taxon>
        <taxon>Flavobacterium</taxon>
    </lineage>
</organism>
<keyword evidence="4" id="KW-1185">Reference proteome</keyword>
<dbReference type="RefSeq" id="WP_112086504.1">
    <property type="nucleotide sequence ID" value="NZ_QLSV01000010.1"/>
</dbReference>
<dbReference type="Proteomes" id="UP000249518">
    <property type="component" value="Unassembled WGS sequence"/>
</dbReference>
<keyword evidence="1" id="KW-0520">NAD</keyword>
<dbReference type="AlphaFoldDB" id="A0A328WV40"/>